<dbReference type="STRING" id="221988.MS0215"/>
<evidence type="ECO:0000313" key="1">
    <source>
        <dbReference type="EMBL" id="AAU36822.1"/>
    </source>
</evidence>
<proteinExistence type="predicted"/>
<organism evidence="1 2">
    <name type="scientific">Mannheimia succiniciproducens (strain KCTC 0769BP / MBEL55E)</name>
    <dbReference type="NCBI Taxonomy" id="221988"/>
    <lineage>
        <taxon>Bacteria</taxon>
        <taxon>Pseudomonadati</taxon>
        <taxon>Pseudomonadota</taxon>
        <taxon>Gammaproteobacteria</taxon>
        <taxon>Pasteurellales</taxon>
        <taxon>Pasteurellaceae</taxon>
        <taxon>Basfia</taxon>
    </lineage>
</organism>
<gene>
    <name evidence="1" type="ordered locus">MS0215</name>
</gene>
<dbReference type="HOGENOM" id="CLU_3374506_0_0_6"/>
<dbReference type="Proteomes" id="UP000000607">
    <property type="component" value="Chromosome"/>
</dbReference>
<dbReference type="AlphaFoldDB" id="Q65W38"/>
<protein>
    <submittedName>
        <fullName evidence="1">Uncharacterized protein</fullName>
    </submittedName>
</protein>
<keyword evidence="2" id="KW-1185">Reference proteome</keyword>
<name>Q65W38_MANSM</name>
<dbReference type="EMBL" id="AE016827">
    <property type="protein sequence ID" value="AAU36822.1"/>
    <property type="molecule type" value="Genomic_DNA"/>
</dbReference>
<sequence length="34" mass="4084">MFIYAGHKTKSAVQNFQIFDRTFIPPFVRLYPLH</sequence>
<evidence type="ECO:0000313" key="2">
    <source>
        <dbReference type="Proteomes" id="UP000000607"/>
    </source>
</evidence>
<dbReference type="KEGG" id="msu:MS0215"/>
<reference evidence="1 2" key="1">
    <citation type="journal article" date="2004" name="Nat. Biotechnol.">
        <title>The genome sequence of the capnophilic rumen bacterium Mannheimia succiniciproducens.</title>
        <authorList>
            <person name="Hong S.H."/>
            <person name="Kim J.S."/>
            <person name="Lee S.Y."/>
            <person name="In Y.H."/>
            <person name="Choi S.S."/>
            <person name="Rih J.-K."/>
            <person name="Kim C.H."/>
            <person name="Jeong H."/>
            <person name="Hur C.G."/>
            <person name="Kim J.J."/>
        </authorList>
    </citation>
    <scope>NUCLEOTIDE SEQUENCE [LARGE SCALE GENOMIC DNA]</scope>
    <source>
        <strain evidence="2">KCTC 0769BP / MBEL55E</strain>
    </source>
</reference>
<accession>Q65W38</accession>